<accession>A0A543I8B4</accession>
<organism evidence="2 3">
    <name type="scientific">Actinomadura hallensis</name>
    <dbReference type="NCBI Taxonomy" id="337895"/>
    <lineage>
        <taxon>Bacteria</taxon>
        <taxon>Bacillati</taxon>
        <taxon>Actinomycetota</taxon>
        <taxon>Actinomycetes</taxon>
        <taxon>Streptosporangiales</taxon>
        <taxon>Thermomonosporaceae</taxon>
        <taxon>Actinomadura</taxon>
    </lineage>
</organism>
<gene>
    <name evidence="2" type="ORF">FHX41_0315</name>
</gene>
<comment type="caution">
    <text evidence="2">The sequence shown here is derived from an EMBL/GenBank/DDBJ whole genome shotgun (WGS) entry which is preliminary data.</text>
</comment>
<dbReference type="Proteomes" id="UP000316706">
    <property type="component" value="Unassembled WGS sequence"/>
</dbReference>
<dbReference type="Pfam" id="PF19756">
    <property type="entry name" value="DUF6243"/>
    <property type="match status" value="1"/>
</dbReference>
<feature type="compositionally biased region" description="Basic and acidic residues" evidence="1">
    <location>
        <begin position="57"/>
        <end position="84"/>
    </location>
</feature>
<keyword evidence="3" id="KW-1185">Reference proteome</keyword>
<dbReference type="EMBL" id="VFPO01000001">
    <property type="protein sequence ID" value="TQM66730.1"/>
    <property type="molecule type" value="Genomic_DNA"/>
</dbReference>
<evidence type="ECO:0000313" key="3">
    <source>
        <dbReference type="Proteomes" id="UP000316706"/>
    </source>
</evidence>
<dbReference type="RefSeq" id="WP_185759206.1">
    <property type="nucleotide sequence ID" value="NZ_VFPO01000001.1"/>
</dbReference>
<feature type="region of interest" description="Disordered" evidence="1">
    <location>
        <begin position="1"/>
        <end position="84"/>
    </location>
</feature>
<feature type="compositionally biased region" description="Basic and acidic residues" evidence="1">
    <location>
        <begin position="39"/>
        <end position="48"/>
    </location>
</feature>
<name>A0A543I8B4_9ACTN</name>
<sequence length="84" mass="9091">MSKSRRNGLLGVGGQRNKVSRRALRGGGPQQPGNAGRAAAEKQELLRKMRERNRRGAKPEQDAAPERDPASGRDPASERGTDSE</sequence>
<evidence type="ECO:0000256" key="1">
    <source>
        <dbReference type="SAM" id="MobiDB-lite"/>
    </source>
</evidence>
<reference evidence="2 3" key="1">
    <citation type="submission" date="2019-06" db="EMBL/GenBank/DDBJ databases">
        <title>Sequencing the genomes of 1000 actinobacteria strains.</title>
        <authorList>
            <person name="Klenk H.-P."/>
        </authorList>
    </citation>
    <scope>NUCLEOTIDE SEQUENCE [LARGE SCALE GENOMIC DNA]</scope>
    <source>
        <strain evidence="2 3">DSM 45043</strain>
    </source>
</reference>
<proteinExistence type="predicted"/>
<protein>
    <submittedName>
        <fullName evidence="2">Uncharacterized protein</fullName>
    </submittedName>
</protein>
<dbReference type="AlphaFoldDB" id="A0A543I8B4"/>
<evidence type="ECO:0000313" key="2">
    <source>
        <dbReference type="EMBL" id="TQM66730.1"/>
    </source>
</evidence>
<dbReference type="InterPro" id="IPR046210">
    <property type="entry name" value="DUF6243"/>
</dbReference>